<protein>
    <recommendedName>
        <fullName evidence="11">G-protein coupled receptors family 1 profile domain-containing protein</fullName>
    </recommendedName>
</protein>
<gene>
    <name evidence="12" type="ORF">PLOB_00046392</name>
</gene>
<keyword evidence="2" id="KW-1003">Cell membrane</keyword>
<feature type="transmembrane region" description="Helical" evidence="10">
    <location>
        <begin position="74"/>
        <end position="96"/>
    </location>
</feature>
<keyword evidence="6 10" id="KW-0472">Membrane</keyword>
<dbReference type="InterPro" id="IPR017452">
    <property type="entry name" value="GPCR_Rhodpsn_7TM"/>
</dbReference>
<sequence length="329" mass="36918">MDSNKFFTAFANATNTSNATTGIERTPQLSARSHQVDIAFVVVFCILALMIVFGNSLVIGAFQVNRRLRTASNMLLISLATADILIGTISVPLYVYVSVTNSYQLRTVHMIFDIICGVSSVLNLTAISLERCYALIYPIKHRNISKRMFKFISCHQHFTNTAPLTVEGKGVENASFKQRNVSASKTTGPLPSSYTNIYTSLVMSKIKTKRMCNPLLPSKLEMEYHGLLTTENDRNATTGTMTEIVAASSCRSCSLYSHDQAWHNCCYESYFNIKRENEAKICRNCCLRSYTSDVKVEMATSMIFFLMMIKALLFHYRTVRELGQVANVT</sequence>
<evidence type="ECO:0000256" key="5">
    <source>
        <dbReference type="ARBA" id="ARBA00023040"/>
    </source>
</evidence>
<organism evidence="12 13">
    <name type="scientific">Porites lobata</name>
    <dbReference type="NCBI Taxonomy" id="104759"/>
    <lineage>
        <taxon>Eukaryota</taxon>
        <taxon>Metazoa</taxon>
        <taxon>Cnidaria</taxon>
        <taxon>Anthozoa</taxon>
        <taxon>Hexacorallia</taxon>
        <taxon>Scleractinia</taxon>
        <taxon>Fungiina</taxon>
        <taxon>Poritidae</taxon>
        <taxon>Porites</taxon>
    </lineage>
</organism>
<evidence type="ECO:0000256" key="10">
    <source>
        <dbReference type="SAM" id="Phobius"/>
    </source>
</evidence>
<dbReference type="InterPro" id="IPR000276">
    <property type="entry name" value="GPCR_Rhodpsn"/>
</dbReference>
<evidence type="ECO:0000256" key="9">
    <source>
        <dbReference type="RuleBase" id="RU000688"/>
    </source>
</evidence>
<keyword evidence="13" id="KW-1185">Reference proteome</keyword>
<dbReference type="PROSITE" id="PS50262">
    <property type="entry name" value="G_PROTEIN_RECEP_F1_2"/>
    <property type="match status" value="1"/>
</dbReference>
<proteinExistence type="inferred from homology"/>
<evidence type="ECO:0000256" key="3">
    <source>
        <dbReference type="ARBA" id="ARBA00022692"/>
    </source>
</evidence>
<dbReference type="PRINTS" id="PR00237">
    <property type="entry name" value="GPCRRHODOPSN"/>
</dbReference>
<dbReference type="SUPFAM" id="SSF81321">
    <property type="entry name" value="Family A G protein-coupled receptor-like"/>
    <property type="match status" value="1"/>
</dbReference>
<evidence type="ECO:0000259" key="11">
    <source>
        <dbReference type="PROSITE" id="PS50262"/>
    </source>
</evidence>
<evidence type="ECO:0000256" key="4">
    <source>
        <dbReference type="ARBA" id="ARBA00022989"/>
    </source>
</evidence>
<feature type="domain" description="G-protein coupled receptors family 1 profile" evidence="11">
    <location>
        <begin position="54"/>
        <end position="144"/>
    </location>
</feature>
<feature type="transmembrane region" description="Helical" evidence="10">
    <location>
        <begin position="108"/>
        <end position="129"/>
    </location>
</feature>
<dbReference type="Pfam" id="PF00001">
    <property type="entry name" value="7tm_1"/>
    <property type="match status" value="1"/>
</dbReference>
<keyword evidence="3 9" id="KW-0812">Transmembrane</keyword>
<reference evidence="12 13" key="1">
    <citation type="submission" date="2022-05" db="EMBL/GenBank/DDBJ databases">
        <authorList>
            <consortium name="Genoscope - CEA"/>
            <person name="William W."/>
        </authorList>
    </citation>
    <scope>NUCLEOTIDE SEQUENCE [LARGE SCALE GENOMIC DNA]</scope>
</reference>
<evidence type="ECO:0000256" key="6">
    <source>
        <dbReference type="ARBA" id="ARBA00023136"/>
    </source>
</evidence>
<evidence type="ECO:0000256" key="1">
    <source>
        <dbReference type="ARBA" id="ARBA00004651"/>
    </source>
</evidence>
<comment type="caution">
    <text evidence="12">The sequence shown here is derived from an EMBL/GenBank/DDBJ whole genome shotgun (WGS) entry which is preliminary data.</text>
</comment>
<dbReference type="EMBL" id="CALNXK010000082">
    <property type="protein sequence ID" value="CAH3147991.1"/>
    <property type="molecule type" value="Genomic_DNA"/>
</dbReference>
<evidence type="ECO:0000313" key="12">
    <source>
        <dbReference type="EMBL" id="CAH3147991.1"/>
    </source>
</evidence>
<dbReference type="PANTHER" id="PTHR24248">
    <property type="entry name" value="ADRENERGIC RECEPTOR-RELATED G-PROTEIN COUPLED RECEPTOR"/>
    <property type="match status" value="1"/>
</dbReference>
<evidence type="ECO:0000256" key="8">
    <source>
        <dbReference type="ARBA" id="ARBA00023224"/>
    </source>
</evidence>
<feature type="transmembrane region" description="Helical" evidence="10">
    <location>
        <begin position="38"/>
        <end position="62"/>
    </location>
</feature>
<keyword evidence="4 10" id="KW-1133">Transmembrane helix</keyword>
<comment type="similarity">
    <text evidence="9">Belongs to the G-protein coupled receptor 1 family.</text>
</comment>
<name>A0ABN8PPD0_9CNID</name>
<accession>A0ABN8PPD0</accession>
<evidence type="ECO:0000313" key="13">
    <source>
        <dbReference type="Proteomes" id="UP001159405"/>
    </source>
</evidence>
<comment type="subcellular location">
    <subcellularLocation>
        <location evidence="1">Cell membrane</location>
        <topology evidence="1">Multi-pass membrane protein</topology>
    </subcellularLocation>
</comment>
<keyword evidence="5 9" id="KW-0297">G-protein coupled receptor</keyword>
<evidence type="ECO:0000256" key="2">
    <source>
        <dbReference type="ARBA" id="ARBA00022475"/>
    </source>
</evidence>
<dbReference type="Gene3D" id="1.20.1070.10">
    <property type="entry name" value="Rhodopsin 7-helix transmembrane proteins"/>
    <property type="match status" value="1"/>
</dbReference>
<keyword evidence="8 9" id="KW-0807">Transducer</keyword>
<keyword evidence="7 9" id="KW-0675">Receptor</keyword>
<dbReference type="PROSITE" id="PS00237">
    <property type="entry name" value="G_PROTEIN_RECEP_F1_1"/>
    <property type="match status" value="1"/>
</dbReference>
<dbReference type="Proteomes" id="UP001159405">
    <property type="component" value="Unassembled WGS sequence"/>
</dbReference>
<evidence type="ECO:0000256" key="7">
    <source>
        <dbReference type="ARBA" id="ARBA00023170"/>
    </source>
</evidence>